<dbReference type="Proteomes" id="UP000249910">
    <property type="component" value="Chromosome"/>
</dbReference>
<organism evidence="1 2">
    <name type="scientific">Francisella halioticida</name>
    <dbReference type="NCBI Taxonomy" id="549298"/>
    <lineage>
        <taxon>Bacteria</taxon>
        <taxon>Pseudomonadati</taxon>
        <taxon>Pseudomonadota</taxon>
        <taxon>Gammaproteobacteria</taxon>
        <taxon>Thiotrichales</taxon>
        <taxon>Francisellaceae</taxon>
        <taxon>Francisella</taxon>
    </lineage>
</organism>
<name>A0ABM6LZ71_9GAMM</name>
<evidence type="ECO:0008006" key="3">
    <source>
        <dbReference type="Google" id="ProtNLM"/>
    </source>
</evidence>
<gene>
    <name evidence="1" type="ORF">CDV26_06070</name>
</gene>
<keyword evidence="2" id="KW-1185">Reference proteome</keyword>
<protein>
    <recommendedName>
        <fullName evidence="3">Transposase</fullName>
    </recommendedName>
</protein>
<sequence length="87" mass="10659">MIRLKDEFIFKFIAMKYQKKDHNPRVVTLVCDTTFYGKEKGKLATVFFHDTIEDEILLWRYVDTEKSRYYKDMLEELFKFTILSEIF</sequence>
<dbReference type="RefSeq" id="WP_088772516.1">
    <property type="nucleotide sequence ID" value="NZ_AP023082.1"/>
</dbReference>
<reference evidence="1 2" key="1">
    <citation type="submission" date="2017-06" db="EMBL/GenBank/DDBJ databases">
        <title>Complete genome of Francisella halioticida.</title>
        <authorList>
            <person name="Sjodin A."/>
        </authorList>
    </citation>
    <scope>NUCLEOTIDE SEQUENCE [LARGE SCALE GENOMIC DNA]</scope>
    <source>
        <strain evidence="1 2">DSM 23729</strain>
    </source>
</reference>
<dbReference type="EMBL" id="CP022132">
    <property type="protein sequence ID" value="ASG68005.1"/>
    <property type="molecule type" value="Genomic_DNA"/>
</dbReference>
<evidence type="ECO:0000313" key="2">
    <source>
        <dbReference type="Proteomes" id="UP000249910"/>
    </source>
</evidence>
<accession>A0ABM6LZ71</accession>
<evidence type="ECO:0000313" key="1">
    <source>
        <dbReference type="EMBL" id="ASG68005.1"/>
    </source>
</evidence>
<proteinExistence type="predicted"/>